<dbReference type="EMBL" id="JAGSXH010000213">
    <property type="protein sequence ID" value="MBS2966880.1"/>
    <property type="molecule type" value="Genomic_DNA"/>
</dbReference>
<accession>A0A8J8BFP9</accession>
<sequence>MRWLTPGAEAGDTLAIVGLYIALTEQGGDDDAARWRERAAESGQSILMAALGHFAAPTGDQEKARSGKAEARQAMAEEEDTGPHA</sequence>
<feature type="region of interest" description="Disordered" evidence="1">
    <location>
        <begin position="57"/>
        <end position="85"/>
    </location>
</feature>
<evidence type="ECO:0000256" key="1">
    <source>
        <dbReference type="SAM" id="MobiDB-lite"/>
    </source>
</evidence>
<evidence type="ECO:0000313" key="2">
    <source>
        <dbReference type="EMBL" id="MBS2966880.1"/>
    </source>
</evidence>
<comment type="caution">
    <text evidence="2">The sequence shown here is derived from an EMBL/GenBank/DDBJ whole genome shotgun (WGS) entry which is preliminary data.</text>
</comment>
<protein>
    <submittedName>
        <fullName evidence="2">Uncharacterized protein</fullName>
    </submittedName>
</protein>
<gene>
    <name evidence="2" type="ORF">KGA66_27855</name>
</gene>
<dbReference type="Proteomes" id="UP000677913">
    <property type="component" value="Unassembled WGS sequence"/>
</dbReference>
<evidence type="ECO:0000313" key="3">
    <source>
        <dbReference type="Proteomes" id="UP000677913"/>
    </source>
</evidence>
<dbReference type="AlphaFoldDB" id="A0A8J8BFP9"/>
<feature type="compositionally biased region" description="Basic and acidic residues" evidence="1">
    <location>
        <begin position="60"/>
        <end position="71"/>
    </location>
</feature>
<organism evidence="2 3">
    <name type="scientific">Actinocrinis puniceicyclus</name>
    <dbReference type="NCBI Taxonomy" id="977794"/>
    <lineage>
        <taxon>Bacteria</taxon>
        <taxon>Bacillati</taxon>
        <taxon>Actinomycetota</taxon>
        <taxon>Actinomycetes</taxon>
        <taxon>Catenulisporales</taxon>
        <taxon>Actinospicaceae</taxon>
        <taxon>Actinocrinis</taxon>
    </lineage>
</organism>
<feature type="compositionally biased region" description="Acidic residues" evidence="1">
    <location>
        <begin position="76"/>
        <end position="85"/>
    </location>
</feature>
<reference evidence="2" key="1">
    <citation type="submission" date="2021-04" db="EMBL/GenBank/DDBJ databases">
        <title>Genome based classification of Actinospica acidithermotolerans sp. nov., an actinobacterium isolated from an Indonesian hot spring.</title>
        <authorList>
            <person name="Kusuma A.B."/>
            <person name="Putra K.E."/>
            <person name="Nafisah S."/>
            <person name="Loh J."/>
            <person name="Nouioui I."/>
            <person name="Goodfellow M."/>
        </authorList>
    </citation>
    <scope>NUCLEOTIDE SEQUENCE</scope>
    <source>
        <strain evidence="2">DSM 45618</strain>
    </source>
</reference>
<keyword evidence="3" id="KW-1185">Reference proteome</keyword>
<proteinExistence type="predicted"/>
<name>A0A8J8BFP9_9ACTN</name>
<dbReference type="RefSeq" id="WP_211472377.1">
    <property type="nucleotide sequence ID" value="NZ_JAGSXH010000213.1"/>
</dbReference>